<evidence type="ECO:0000313" key="2">
    <source>
        <dbReference type="Proteomes" id="UP000019376"/>
    </source>
</evidence>
<sequence length="90" mass="10635">MNGDREWLGMIRLLQSRADRHVQLSTLALPIANRVRILNPPKKFIVQSRYLYEFRDIQTSRTTGKEQHHTPISQSERFHHAIIQKVVIFT</sequence>
<gene>
    <name evidence="1" type="ORF">PDE_07275</name>
</gene>
<evidence type="ECO:0000313" key="1">
    <source>
        <dbReference type="EMBL" id="EPS32315.1"/>
    </source>
</evidence>
<organism evidence="1 2">
    <name type="scientific">Penicillium oxalicum (strain 114-2 / CGMCC 5302)</name>
    <name type="common">Penicillium decumbens</name>
    <dbReference type="NCBI Taxonomy" id="933388"/>
    <lineage>
        <taxon>Eukaryota</taxon>
        <taxon>Fungi</taxon>
        <taxon>Dikarya</taxon>
        <taxon>Ascomycota</taxon>
        <taxon>Pezizomycotina</taxon>
        <taxon>Eurotiomycetes</taxon>
        <taxon>Eurotiomycetidae</taxon>
        <taxon>Eurotiales</taxon>
        <taxon>Aspergillaceae</taxon>
        <taxon>Penicillium</taxon>
    </lineage>
</organism>
<keyword evidence="2" id="KW-1185">Reference proteome</keyword>
<reference evidence="1 2" key="1">
    <citation type="journal article" date="2013" name="PLoS ONE">
        <title>Genomic and secretomic analyses reveal unique features of the lignocellulolytic enzyme system of Penicillium decumbens.</title>
        <authorList>
            <person name="Liu G."/>
            <person name="Zhang L."/>
            <person name="Wei X."/>
            <person name="Zou G."/>
            <person name="Qin Y."/>
            <person name="Ma L."/>
            <person name="Li J."/>
            <person name="Zheng H."/>
            <person name="Wang S."/>
            <person name="Wang C."/>
            <person name="Xun L."/>
            <person name="Zhao G.-P."/>
            <person name="Zhou Z."/>
            <person name="Qu Y."/>
        </authorList>
    </citation>
    <scope>NUCLEOTIDE SEQUENCE [LARGE SCALE GENOMIC DNA]</scope>
    <source>
        <strain evidence="2">114-2 / CGMCC 5302</strain>
    </source>
</reference>
<name>S7ZNS6_PENO1</name>
<dbReference type="EMBL" id="KB644414">
    <property type="protein sequence ID" value="EPS32315.1"/>
    <property type="molecule type" value="Genomic_DNA"/>
</dbReference>
<dbReference type="Proteomes" id="UP000019376">
    <property type="component" value="Unassembled WGS sequence"/>
</dbReference>
<dbReference type="AlphaFoldDB" id="S7ZNS6"/>
<proteinExistence type="predicted"/>
<dbReference type="HOGENOM" id="CLU_2441568_0_0_1"/>
<accession>S7ZNS6</accession>
<protein>
    <submittedName>
        <fullName evidence="1">Uncharacterized protein</fullName>
    </submittedName>
</protein>